<dbReference type="OrthoDB" id="9977011at2759"/>
<accession>A0A0N5CK93</accession>
<dbReference type="Proteomes" id="UP000276776">
    <property type="component" value="Unassembled WGS sequence"/>
</dbReference>
<name>A0A0N5CK93_THECL</name>
<evidence type="ECO:0000313" key="3">
    <source>
        <dbReference type="Proteomes" id="UP000276776"/>
    </source>
</evidence>
<gene>
    <name evidence="2" type="ORF">TCLT_LOCUS483</name>
</gene>
<protein>
    <submittedName>
        <fullName evidence="4">EB1 C-terminal domain-containing protein</fullName>
    </submittedName>
</protein>
<dbReference type="WBParaSite" id="TCLT_0000048201-mRNA-1">
    <property type="protein sequence ID" value="TCLT_0000048201-mRNA-1"/>
    <property type="gene ID" value="TCLT_0000048201"/>
</dbReference>
<keyword evidence="3" id="KW-1185">Reference proteome</keyword>
<proteinExistence type="predicted"/>
<sequence>MYSFTDFPLRKSDQLTDNIAEKSDKRFSRPNILQLPSREELSDEWYEMGTTTTPSNDGAGGTDCKTENEITSTSTTAVNEISGMDQMDLEPDHAAEIEALEQSLTALLDDFRSGRMCACKLVLGEERLKMMREARQEMEDLTAFHVKLHKIQAPSFSTLSDSGGLDEQYDLLFRKLDNLHGFL</sequence>
<evidence type="ECO:0000313" key="2">
    <source>
        <dbReference type="EMBL" id="VDM95470.1"/>
    </source>
</evidence>
<reference evidence="4" key="1">
    <citation type="submission" date="2017-02" db="UniProtKB">
        <authorList>
            <consortium name="WormBaseParasite"/>
        </authorList>
    </citation>
    <scope>IDENTIFICATION</scope>
</reference>
<reference evidence="2 3" key="2">
    <citation type="submission" date="2018-11" db="EMBL/GenBank/DDBJ databases">
        <authorList>
            <consortium name="Pathogen Informatics"/>
        </authorList>
    </citation>
    <scope>NUCLEOTIDE SEQUENCE [LARGE SCALE GENOMIC DNA]</scope>
</reference>
<dbReference type="EMBL" id="UYYF01000035">
    <property type="protein sequence ID" value="VDM95470.1"/>
    <property type="molecule type" value="Genomic_DNA"/>
</dbReference>
<evidence type="ECO:0000256" key="1">
    <source>
        <dbReference type="SAM" id="MobiDB-lite"/>
    </source>
</evidence>
<dbReference type="AlphaFoldDB" id="A0A0N5CK93"/>
<organism evidence="4">
    <name type="scientific">Thelazia callipaeda</name>
    <name type="common">Oriental eyeworm</name>
    <name type="synonym">Parasitic nematode</name>
    <dbReference type="NCBI Taxonomy" id="103827"/>
    <lineage>
        <taxon>Eukaryota</taxon>
        <taxon>Metazoa</taxon>
        <taxon>Ecdysozoa</taxon>
        <taxon>Nematoda</taxon>
        <taxon>Chromadorea</taxon>
        <taxon>Rhabditida</taxon>
        <taxon>Spirurina</taxon>
        <taxon>Spiruromorpha</taxon>
        <taxon>Thelazioidea</taxon>
        <taxon>Thelaziidae</taxon>
        <taxon>Thelazia</taxon>
    </lineage>
</organism>
<evidence type="ECO:0000313" key="4">
    <source>
        <dbReference type="WBParaSite" id="TCLT_0000048201-mRNA-1"/>
    </source>
</evidence>
<feature type="region of interest" description="Disordered" evidence="1">
    <location>
        <begin position="49"/>
        <end position="71"/>
    </location>
</feature>